<reference evidence="1" key="1">
    <citation type="submission" date="2021-03" db="EMBL/GenBank/DDBJ databases">
        <title>Evolutionary priming and transition to the ectomycorrhizal habit in an iconic lineage of mushroom-forming fungi: is preadaptation a requirement?</title>
        <authorList>
            <consortium name="DOE Joint Genome Institute"/>
            <person name="Looney B.P."/>
            <person name="Miyauchi S."/>
            <person name="Morin E."/>
            <person name="Drula E."/>
            <person name="Courty P.E."/>
            <person name="Chicoki N."/>
            <person name="Fauchery L."/>
            <person name="Kohler A."/>
            <person name="Kuo A."/>
            <person name="LaButti K."/>
            <person name="Pangilinan J."/>
            <person name="Lipzen A."/>
            <person name="Riley R."/>
            <person name="Andreopoulos W."/>
            <person name="He G."/>
            <person name="Johnson J."/>
            <person name="Barry K.W."/>
            <person name="Grigoriev I.V."/>
            <person name="Nagy L."/>
            <person name="Hibbett D."/>
            <person name="Henrissat B."/>
            <person name="Matheny P.B."/>
            <person name="Labbe J."/>
            <person name="Martin A.F."/>
        </authorList>
    </citation>
    <scope>NUCLEOTIDE SEQUENCE</scope>
    <source>
        <strain evidence="1">BPL698</strain>
    </source>
</reference>
<keyword evidence="1" id="KW-0269">Exonuclease</keyword>
<evidence type="ECO:0000313" key="2">
    <source>
        <dbReference type="Proteomes" id="UP001207468"/>
    </source>
</evidence>
<accession>A0ACC0TXY7</accession>
<protein>
    <submittedName>
        <fullName evidence="1">Exosome complex exonuclease RRP40</fullName>
    </submittedName>
</protein>
<evidence type="ECO:0000313" key="1">
    <source>
        <dbReference type="EMBL" id="KAI9451394.1"/>
    </source>
</evidence>
<keyword evidence="1" id="KW-0378">Hydrolase</keyword>
<keyword evidence="1" id="KW-0540">Nuclease</keyword>
<organism evidence="1 2">
    <name type="scientific">Russula earlei</name>
    <dbReference type="NCBI Taxonomy" id="71964"/>
    <lineage>
        <taxon>Eukaryota</taxon>
        <taxon>Fungi</taxon>
        <taxon>Dikarya</taxon>
        <taxon>Basidiomycota</taxon>
        <taxon>Agaricomycotina</taxon>
        <taxon>Agaricomycetes</taxon>
        <taxon>Russulales</taxon>
        <taxon>Russulaceae</taxon>
        <taxon>Russula</taxon>
    </lineage>
</organism>
<dbReference type="EMBL" id="JAGFNK010000378">
    <property type="protein sequence ID" value="KAI9451394.1"/>
    <property type="molecule type" value="Genomic_DNA"/>
</dbReference>
<comment type="caution">
    <text evidence="1">The sequence shown here is derived from an EMBL/GenBank/DDBJ whole genome shotgun (WGS) entry which is preliminary data.</text>
</comment>
<name>A0ACC0TXY7_9AGAM</name>
<keyword evidence="2" id="KW-1185">Reference proteome</keyword>
<dbReference type="Proteomes" id="UP001207468">
    <property type="component" value="Unassembled WGS sequence"/>
</dbReference>
<sequence length="230" mass="25096">MSVVLPGEVVQTQHKSLKLGPGLKQFVDSQGRSSIIVTRAGTLEQNPKGNKFWVEGNSRRYVPVAQEPVIGIVTARQGESWRVDIGSAHQASLDGLAFEGASRRNRPNLKVNQLVYARVSLAHKDMEPELECFDAQTRKAEGFGELKGGFLVRCSLKMCLNLLDPNHFLLPLLGSRFALNTAIGTNGRVWISAKDVKQTIAVARCIEAADPDGGGMDQNAIKKFISTLDL</sequence>
<proteinExistence type="predicted"/>
<gene>
    <name evidence="1" type="ORF">F5148DRAFT_986582</name>
</gene>